<dbReference type="PRINTS" id="PR00081">
    <property type="entry name" value="GDHRDH"/>
</dbReference>
<dbReference type="GO" id="GO:0004303">
    <property type="term" value="F:estradiol 17-beta-dehydrogenase [NAD(P)+] activity"/>
    <property type="evidence" value="ECO:0007669"/>
    <property type="project" value="TreeGrafter"/>
</dbReference>
<sequence>MLKGVSLVTGGASGLGKATVERFVKNGGKVVILDVQGTRAQQVAQELGDNVVVAKGCVTSEADVKKALDIVKEKFGRLDNLVNCAGQSTSHQVYNFHKDKPCEMVDFISGVYAFFLEGENQPMTSPALAEPRGSVRVLLTKNHPVPLSTPAFEAGAPVNTVGTFNTIRLAAGLIGKNKPDENGQRGVIVNTASTIAYEGDIGQAGYAASSAAVVGMTLPIARDLASQGIRVVTIAPGLFDTPLLSYLPEKMIEFLKRMTPFPSRLGKPEEFAQLVTSIVENPMLNGEVIRLDGAQRWFPL</sequence>
<name>A0A2H1WAF9_SPOFR</name>
<dbReference type="GO" id="GO:0008210">
    <property type="term" value="P:estrogen metabolic process"/>
    <property type="evidence" value="ECO:0007669"/>
    <property type="project" value="TreeGrafter"/>
</dbReference>
<accession>A0A2H1WAF9</accession>
<dbReference type="PANTHER" id="PTHR43658:SF8">
    <property type="entry name" value="17-BETA-HYDROXYSTEROID DEHYDROGENASE 14-RELATED"/>
    <property type="match status" value="1"/>
</dbReference>
<dbReference type="AlphaFoldDB" id="A0A2H1WAF9"/>
<dbReference type="Gene3D" id="3.40.50.720">
    <property type="entry name" value="NAD(P)-binding Rossmann-like Domain"/>
    <property type="match status" value="1"/>
</dbReference>
<dbReference type="InterPro" id="IPR036291">
    <property type="entry name" value="NAD(P)-bd_dom_sf"/>
</dbReference>
<dbReference type="PANTHER" id="PTHR43658">
    <property type="entry name" value="SHORT-CHAIN DEHYDROGENASE/REDUCTASE"/>
    <property type="match status" value="1"/>
</dbReference>
<dbReference type="SUPFAM" id="SSF51735">
    <property type="entry name" value="NAD(P)-binding Rossmann-fold domains"/>
    <property type="match status" value="1"/>
</dbReference>
<proteinExistence type="predicted"/>
<dbReference type="EMBL" id="ODYU01007344">
    <property type="protein sequence ID" value="SOQ50027.1"/>
    <property type="molecule type" value="Genomic_DNA"/>
</dbReference>
<dbReference type="Pfam" id="PF00106">
    <property type="entry name" value="adh_short"/>
    <property type="match status" value="2"/>
</dbReference>
<reference evidence="2" key="1">
    <citation type="submission" date="2016-07" db="EMBL/GenBank/DDBJ databases">
        <authorList>
            <person name="Bretaudeau A."/>
        </authorList>
    </citation>
    <scope>NUCLEOTIDE SEQUENCE</scope>
    <source>
        <strain evidence="2">Rice</strain>
        <tissue evidence="2">Whole body</tissue>
    </source>
</reference>
<evidence type="ECO:0000313" key="2">
    <source>
        <dbReference type="EMBL" id="SOQ50027.1"/>
    </source>
</evidence>
<organism evidence="2">
    <name type="scientific">Spodoptera frugiperda</name>
    <name type="common">Fall armyworm</name>
    <dbReference type="NCBI Taxonomy" id="7108"/>
    <lineage>
        <taxon>Eukaryota</taxon>
        <taxon>Metazoa</taxon>
        <taxon>Ecdysozoa</taxon>
        <taxon>Arthropoda</taxon>
        <taxon>Hexapoda</taxon>
        <taxon>Insecta</taxon>
        <taxon>Pterygota</taxon>
        <taxon>Neoptera</taxon>
        <taxon>Endopterygota</taxon>
        <taxon>Lepidoptera</taxon>
        <taxon>Glossata</taxon>
        <taxon>Ditrysia</taxon>
        <taxon>Noctuoidea</taxon>
        <taxon>Noctuidae</taxon>
        <taxon>Amphipyrinae</taxon>
        <taxon>Spodoptera</taxon>
    </lineage>
</organism>
<dbReference type="GO" id="GO:0008209">
    <property type="term" value="P:androgen metabolic process"/>
    <property type="evidence" value="ECO:0007669"/>
    <property type="project" value="TreeGrafter"/>
</dbReference>
<evidence type="ECO:0000256" key="1">
    <source>
        <dbReference type="ARBA" id="ARBA00023002"/>
    </source>
</evidence>
<dbReference type="GO" id="GO:0006631">
    <property type="term" value="P:fatty acid metabolic process"/>
    <property type="evidence" value="ECO:0007669"/>
    <property type="project" value="TreeGrafter"/>
</dbReference>
<dbReference type="InterPro" id="IPR002347">
    <property type="entry name" value="SDR_fam"/>
</dbReference>
<gene>
    <name evidence="2" type="ORF">SFRICE_005252</name>
</gene>
<protein>
    <submittedName>
        <fullName evidence="2">SFRICE_005252</fullName>
    </submittedName>
</protein>
<keyword evidence="1" id="KW-0560">Oxidoreductase</keyword>
<dbReference type="GO" id="GO:0005739">
    <property type="term" value="C:mitochondrion"/>
    <property type="evidence" value="ECO:0007669"/>
    <property type="project" value="TreeGrafter"/>
</dbReference>